<comment type="caution">
    <text evidence="2">The sequence shown here is derived from an EMBL/GenBank/DDBJ whole genome shotgun (WGS) entry which is preliminary data.</text>
</comment>
<evidence type="ECO:0000256" key="1">
    <source>
        <dbReference type="SAM" id="MobiDB-lite"/>
    </source>
</evidence>
<reference evidence="2 3" key="1">
    <citation type="submission" date="2020-08" db="EMBL/GenBank/DDBJ databases">
        <title>Plant Genome Project.</title>
        <authorList>
            <person name="Zhang R.-G."/>
        </authorList>
    </citation>
    <scope>NUCLEOTIDE SEQUENCE [LARGE SCALE GENOMIC DNA]</scope>
    <source>
        <tissue evidence="2">Rhizome</tissue>
    </source>
</reference>
<dbReference type="Pfam" id="PF04177">
    <property type="entry name" value="TAP42"/>
    <property type="match status" value="2"/>
</dbReference>
<dbReference type="GO" id="GO:0005829">
    <property type="term" value="C:cytosol"/>
    <property type="evidence" value="ECO:0007669"/>
    <property type="project" value="TreeGrafter"/>
</dbReference>
<organism evidence="2 3">
    <name type="scientific">Zingiber officinale</name>
    <name type="common">Ginger</name>
    <name type="synonym">Amomum zingiber</name>
    <dbReference type="NCBI Taxonomy" id="94328"/>
    <lineage>
        <taxon>Eukaryota</taxon>
        <taxon>Viridiplantae</taxon>
        <taxon>Streptophyta</taxon>
        <taxon>Embryophyta</taxon>
        <taxon>Tracheophyta</taxon>
        <taxon>Spermatophyta</taxon>
        <taxon>Magnoliopsida</taxon>
        <taxon>Liliopsida</taxon>
        <taxon>Zingiberales</taxon>
        <taxon>Zingiberaceae</taxon>
        <taxon>Zingiber</taxon>
    </lineage>
</organism>
<name>A0A8J5KBB3_ZINOF</name>
<dbReference type="InterPro" id="IPR007304">
    <property type="entry name" value="TAP46-like"/>
</dbReference>
<gene>
    <name evidence="2" type="ORF">ZIOFF_059337</name>
</gene>
<proteinExistence type="predicted"/>
<dbReference type="GO" id="GO:0009966">
    <property type="term" value="P:regulation of signal transduction"/>
    <property type="evidence" value="ECO:0007669"/>
    <property type="project" value="InterPro"/>
</dbReference>
<evidence type="ECO:0000313" key="2">
    <source>
        <dbReference type="EMBL" id="KAG6482700.1"/>
    </source>
</evidence>
<dbReference type="GO" id="GO:0035303">
    <property type="term" value="P:regulation of dephosphorylation"/>
    <property type="evidence" value="ECO:0007669"/>
    <property type="project" value="TreeGrafter"/>
</dbReference>
<dbReference type="Proteomes" id="UP000734854">
    <property type="component" value="Unassembled WGS sequence"/>
</dbReference>
<dbReference type="PANTHER" id="PTHR10933">
    <property type="entry name" value="IMMUNOGLOBULIN-BINDING PROTEIN 1"/>
    <property type="match status" value="1"/>
</dbReference>
<keyword evidence="3" id="KW-1185">Reference proteome</keyword>
<dbReference type="AlphaFoldDB" id="A0A8J5KBB3"/>
<sequence>MGEWELDEMPLPALFEEASKIRLMDVLRKGILALRRCDEMISKLGLFSSNETKEDVARFNRQRAAEAKLQEIKEKKERRHRSLRAAALSSPVEVGEDDVLDDDGEEEREPAVPITCATFAQDVLRAGHRLPIMSKEEAGLCEMEMMKKWHEKNVRIAEEANSSWHKDITAPTDVDDDTEIKKGKSMGRLER</sequence>
<dbReference type="Gene3D" id="1.25.40.540">
    <property type="entry name" value="TAP42-like family"/>
    <property type="match status" value="1"/>
</dbReference>
<dbReference type="EMBL" id="JACMSC010000016">
    <property type="protein sequence ID" value="KAG6482700.1"/>
    <property type="molecule type" value="Genomic_DNA"/>
</dbReference>
<feature type="region of interest" description="Disordered" evidence="1">
    <location>
        <begin position="166"/>
        <end position="191"/>
    </location>
</feature>
<dbReference type="PANTHER" id="PTHR10933:SF9">
    <property type="entry name" value="IMMUNOGLOBULIN-BINDING PROTEIN 1"/>
    <property type="match status" value="1"/>
</dbReference>
<dbReference type="InterPro" id="IPR038511">
    <property type="entry name" value="TAP42/TAP46-like_sf"/>
</dbReference>
<feature type="compositionally biased region" description="Basic and acidic residues" evidence="1">
    <location>
        <begin position="179"/>
        <end position="191"/>
    </location>
</feature>
<dbReference type="GO" id="GO:0051721">
    <property type="term" value="F:protein phosphatase 2A binding"/>
    <property type="evidence" value="ECO:0007669"/>
    <property type="project" value="TreeGrafter"/>
</dbReference>
<accession>A0A8J5KBB3</accession>
<evidence type="ECO:0000313" key="3">
    <source>
        <dbReference type="Proteomes" id="UP000734854"/>
    </source>
</evidence>
<protein>
    <submittedName>
        <fullName evidence="2">Uncharacterized protein</fullName>
    </submittedName>
</protein>